<evidence type="ECO:0008006" key="5">
    <source>
        <dbReference type="Google" id="ProtNLM"/>
    </source>
</evidence>
<gene>
    <name evidence="3" type="ORF">PL9214290653</name>
</gene>
<dbReference type="AlphaFoldDB" id="A0A1J1LFW3"/>
<dbReference type="PANTHER" id="PTHR43377">
    <property type="entry name" value="BILIVERDIN REDUCTASE A"/>
    <property type="match status" value="1"/>
</dbReference>
<evidence type="ECO:0000313" key="3">
    <source>
        <dbReference type="EMBL" id="CUR31062.1"/>
    </source>
</evidence>
<dbReference type="Proteomes" id="UP000184315">
    <property type="component" value="Unassembled WGS sequence"/>
</dbReference>
<dbReference type="STRING" id="671072.PL9214290653"/>
<dbReference type="SUPFAM" id="SSF55347">
    <property type="entry name" value="Glyceraldehyde-3-phosphate dehydrogenase-like, C-terminal domain"/>
    <property type="match status" value="1"/>
</dbReference>
<sequence>MAKDSHSLRTLLSTLNHQPPTNTYLKFLYKTEGCDSIWMDLHPENSHSARISGVEENRGVQNRMPVGYSTAITGRHHPDPIRVGVIGVGNMGQHHTRVLSMLKDVELVGVADVNVERGLDTASKYRVRFFEDYRDLLALVDAVCIAVPTRLHYPVGMACLQAGVHVLIEKPIAASISEAELLVNAAADYQRILQVGHIERFNPAFQEFSKVLKTEEVLALEARRMSPYSNRANDVSVVLDLMIHDIDLMLDLVNASVVKLTASGSRASDSGYLDYVTATLGFSNGVVATLISSKVTHRKLRSIVAHCKNSLTEADFLNNEILIHRQTTANYITDYGQVLYRQDGLIEKVYTSNIEPLHAELEHFVSCVRGGNQPSVGGEQALKALRLASLIEQMALDGKAWNLAETESVISHQLSVIS</sequence>
<evidence type="ECO:0000313" key="4">
    <source>
        <dbReference type="Proteomes" id="UP000184315"/>
    </source>
</evidence>
<dbReference type="EMBL" id="CZDF01000132">
    <property type="protein sequence ID" value="CUR31062.1"/>
    <property type="molecule type" value="Genomic_DNA"/>
</dbReference>
<dbReference type="PANTHER" id="PTHR43377:SF1">
    <property type="entry name" value="BILIVERDIN REDUCTASE A"/>
    <property type="match status" value="1"/>
</dbReference>
<keyword evidence="4" id="KW-1185">Reference proteome</keyword>
<evidence type="ECO:0000259" key="1">
    <source>
        <dbReference type="Pfam" id="PF01408"/>
    </source>
</evidence>
<dbReference type="Pfam" id="PF22725">
    <property type="entry name" value="GFO_IDH_MocA_C3"/>
    <property type="match status" value="1"/>
</dbReference>
<dbReference type="Pfam" id="PF01408">
    <property type="entry name" value="GFO_IDH_MocA"/>
    <property type="match status" value="1"/>
</dbReference>
<dbReference type="InterPro" id="IPR051450">
    <property type="entry name" value="Gfo/Idh/MocA_Oxidoreductases"/>
</dbReference>
<name>A0A1J1LFW3_9CYAN</name>
<dbReference type="InterPro" id="IPR036291">
    <property type="entry name" value="NAD(P)-bd_dom_sf"/>
</dbReference>
<dbReference type="SUPFAM" id="SSF51735">
    <property type="entry name" value="NAD(P)-binding Rossmann-fold domains"/>
    <property type="match status" value="1"/>
</dbReference>
<evidence type="ECO:0000259" key="2">
    <source>
        <dbReference type="Pfam" id="PF22725"/>
    </source>
</evidence>
<protein>
    <recommendedName>
        <fullName evidence="5">Oxidoreductase</fullName>
    </recommendedName>
</protein>
<feature type="domain" description="GFO/IDH/MocA-like oxidoreductase" evidence="2">
    <location>
        <begin position="227"/>
        <end position="306"/>
    </location>
</feature>
<dbReference type="Gene3D" id="3.40.50.720">
    <property type="entry name" value="NAD(P)-binding Rossmann-like Domain"/>
    <property type="match status" value="1"/>
</dbReference>
<reference evidence="4" key="1">
    <citation type="submission" date="2015-10" db="EMBL/GenBank/DDBJ databases">
        <authorList>
            <person name="Regsiter A."/>
            <person name="william w."/>
        </authorList>
    </citation>
    <scope>NUCLEOTIDE SEQUENCE [LARGE SCALE GENOMIC DNA]</scope>
</reference>
<proteinExistence type="predicted"/>
<dbReference type="InterPro" id="IPR055170">
    <property type="entry name" value="GFO_IDH_MocA-like_dom"/>
</dbReference>
<accession>A0A1J1LFW3</accession>
<organism evidence="3 4">
    <name type="scientific">Planktothrix tepida PCC 9214</name>
    <dbReference type="NCBI Taxonomy" id="671072"/>
    <lineage>
        <taxon>Bacteria</taxon>
        <taxon>Bacillati</taxon>
        <taxon>Cyanobacteriota</taxon>
        <taxon>Cyanophyceae</taxon>
        <taxon>Oscillatoriophycideae</taxon>
        <taxon>Oscillatoriales</taxon>
        <taxon>Microcoleaceae</taxon>
        <taxon>Planktothrix</taxon>
    </lineage>
</organism>
<dbReference type="GO" id="GO:0000166">
    <property type="term" value="F:nucleotide binding"/>
    <property type="evidence" value="ECO:0007669"/>
    <property type="project" value="InterPro"/>
</dbReference>
<dbReference type="InterPro" id="IPR000683">
    <property type="entry name" value="Gfo/Idh/MocA-like_OxRdtase_N"/>
</dbReference>
<dbReference type="Gene3D" id="3.30.360.10">
    <property type="entry name" value="Dihydrodipicolinate Reductase, domain 2"/>
    <property type="match status" value="1"/>
</dbReference>
<feature type="domain" description="Gfo/Idh/MocA-like oxidoreductase N-terminal" evidence="1">
    <location>
        <begin position="81"/>
        <end position="197"/>
    </location>
</feature>